<feature type="compositionally biased region" description="Basic and acidic residues" evidence="1">
    <location>
        <begin position="1"/>
        <end position="22"/>
    </location>
</feature>
<comment type="caution">
    <text evidence="2">The sequence shown here is derived from an EMBL/GenBank/DDBJ whole genome shotgun (WGS) entry which is preliminary data.</text>
</comment>
<evidence type="ECO:0000313" key="3">
    <source>
        <dbReference type="Proteomes" id="UP001297600"/>
    </source>
</evidence>
<dbReference type="Proteomes" id="UP001297600">
    <property type="component" value="Unassembled WGS sequence"/>
</dbReference>
<gene>
    <name evidence="2" type="ORF">MAF45_04720</name>
</gene>
<organism evidence="2 3">
    <name type="scientific">Mesosutterella porci</name>
    <dbReference type="NCBI Taxonomy" id="2915351"/>
    <lineage>
        <taxon>Bacteria</taxon>
        <taxon>Pseudomonadati</taxon>
        <taxon>Pseudomonadota</taxon>
        <taxon>Betaproteobacteria</taxon>
        <taxon>Burkholderiales</taxon>
        <taxon>Sutterellaceae</taxon>
        <taxon>Mesosutterella</taxon>
    </lineage>
</organism>
<proteinExistence type="predicted"/>
<feature type="region of interest" description="Disordered" evidence="1">
    <location>
        <begin position="1"/>
        <end position="34"/>
    </location>
</feature>
<accession>A0ABS9MQ54</accession>
<name>A0ABS9MQ54_9BURK</name>
<sequence length="51" mass="5507">MAEHELPKRESLLAEFKSDRGKKGGGSPDDDLVEEAVGMTNTERGTLYLGA</sequence>
<dbReference type="RefSeq" id="WP_237978404.1">
    <property type="nucleotide sequence ID" value="NZ_JAKNCT010000005.1"/>
</dbReference>
<reference evidence="2 3" key="1">
    <citation type="submission" date="2022-02" db="EMBL/GenBank/DDBJ databases">
        <title>Mesosutterella porci, a novel member of the family Sutterellaceae from pig feces.</title>
        <authorList>
            <person name="Wylensek D."/>
            <person name="Clavel T."/>
        </authorList>
    </citation>
    <scope>NUCLEOTIDE SEQUENCE [LARGE SCALE GENOMIC DNA]</scope>
    <source>
        <strain evidence="3">oilRF-744-wt-GAM-9</strain>
    </source>
</reference>
<dbReference type="EMBL" id="JAKNCT010000005">
    <property type="protein sequence ID" value="MCG5030748.1"/>
    <property type="molecule type" value="Genomic_DNA"/>
</dbReference>
<keyword evidence="3" id="KW-1185">Reference proteome</keyword>
<keyword evidence="2" id="KW-0547">Nucleotide-binding</keyword>
<evidence type="ECO:0000313" key="2">
    <source>
        <dbReference type="EMBL" id="MCG5030748.1"/>
    </source>
</evidence>
<keyword evidence="2" id="KW-0067">ATP-binding</keyword>
<evidence type="ECO:0000256" key="1">
    <source>
        <dbReference type="SAM" id="MobiDB-lite"/>
    </source>
</evidence>
<protein>
    <submittedName>
        <fullName evidence="2">ATP-binding protein</fullName>
    </submittedName>
</protein>
<dbReference type="GO" id="GO:0005524">
    <property type="term" value="F:ATP binding"/>
    <property type="evidence" value="ECO:0007669"/>
    <property type="project" value="UniProtKB-KW"/>
</dbReference>